<sequence length="1094" mass="120257">MKKSRNVGEPEQTELRPSEQEQVQQQQAEQDELEEQQKAQRKMLAAQRRRERHQRVRARLRKSREIEAAQEELRKPSRLDDTPTPAQLAVWRQRREELQKMERKEKCRARRRVRINNTIALLLDAVRDHRGGKDNESEVERYGADVLRYGSNYLSGISTSSSSSVGDCKALDEASRIKEITRMLNDRAYMCAQRSRGLEPGSVGLKEDGEGCGDHPPPEEREKGAASVKSSDIVSAKKAVIEAQDGGDDAGDDASSLFTTDDETEDGHDDDYWSESDPDSDDDLELAKDIDEGLTHWLSGVICLNDFEKGKLNSAREIMRGWIEIIERSRSAEIKNLRKCGSAMSTLDRECAKEDIRRYDGFLYGGSGRDWTAQFNNSDISSNNRASSSGRVRPQGSRAGAATTGPPAERLSDFLRGFRFYDVDNREHACGTSFPGTASHPYLSSRTERTRSCLQSQHQQPARAPDQTLVDPNLWEKFYGITDTWAVVNGTSSGLLRNDCDYAKQNMKKWAERFGEDRDQRACSFNASCNDDGGFFGRKEDMPDAPPLSDYDDYGYDDDDQGQGAGAAARAAEETFGTKGFKKPAWEFNRMPAPLQSPSRPHMRSSFAGPTPSSVWEEVKKKNVTFTEDLTSGNPNGGLFTPKENPQQLPQSPAQPSPKPKPKSRGSVTDYMKSDLWASLTADMPRQRPVPFDGNPYGGVVVTDPYRRPITSNVASKPLWDETDESFELLVPPGENRPHRKVKFFENAQHKADYDDMNRIAREHIAKRHQALNAGEPEPEWPWGTDPEQFQRLLETERAKWRAQEQAEGLSSAAGNNVTTTATTAGASPTAKSPTSSSYPQPSTSSSSQAGSNKRASVSGPGSKSHGPSRAYYNAFLGGKPATTENASLAGAAFDAARKRSFEQQQQGMMTTNPSTNPGGLRVQQGKDFVPFTHPSPASPTTTTQQQRRAAAALNQSFATGAIPGLSPQTAQPTRQQQQAQHQDAARAVNESFQRGPIPGISPPAASARRQSKNPYLRGGGRDNSSGSSDSDGGAPLFEGAAAAVAYMSSVAVEKARHAILHAGLPMKMGQNKDGNSSEAKKDTNQPSSSGQYV</sequence>
<evidence type="ECO:0000313" key="3">
    <source>
        <dbReference type="Proteomes" id="UP001480595"/>
    </source>
</evidence>
<feature type="compositionally biased region" description="Low complexity" evidence="1">
    <location>
        <begin position="811"/>
        <end position="849"/>
    </location>
</feature>
<feature type="region of interest" description="Disordered" evidence="1">
    <location>
        <begin position="1"/>
        <end position="83"/>
    </location>
</feature>
<feature type="compositionally biased region" description="Polar residues" evidence="1">
    <location>
        <begin position="1085"/>
        <end position="1094"/>
    </location>
</feature>
<feature type="region of interest" description="Disordered" evidence="1">
    <location>
        <begin position="766"/>
        <end position="883"/>
    </location>
</feature>
<gene>
    <name evidence="2" type="ORF">PG994_008824</name>
</gene>
<feature type="compositionally biased region" description="Basic and acidic residues" evidence="1">
    <location>
        <begin position="63"/>
        <end position="81"/>
    </location>
</feature>
<comment type="caution">
    <text evidence="2">The sequence shown here is derived from an EMBL/GenBank/DDBJ whole genome shotgun (WGS) entry which is preliminary data.</text>
</comment>
<feature type="compositionally biased region" description="Acidic residues" evidence="1">
    <location>
        <begin position="260"/>
        <end position="282"/>
    </location>
</feature>
<reference evidence="2 3" key="1">
    <citation type="submission" date="2023-01" db="EMBL/GenBank/DDBJ databases">
        <title>Analysis of 21 Apiospora genomes using comparative genomics revels a genus with tremendous synthesis potential of carbohydrate active enzymes and secondary metabolites.</title>
        <authorList>
            <person name="Sorensen T."/>
        </authorList>
    </citation>
    <scope>NUCLEOTIDE SEQUENCE [LARGE SCALE GENOMIC DNA]</scope>
    <source>
        <strain evidence="2 3">CBS 135458</strain>
    </source>
</reference>
<feature type="compositionally biased region" description="Polar residues" evidence="1">
    <location>
        <begin position="903"/>
        <end position="918"/>
    </location>
</feature>
<feature type="region of interest" description="Disordered" evidence="1">
    <location>
        <begin position="1064"/>
        <end position="1094"/>
    </location>
</feature>
<feature type="compositionally biased region" description="Low complexity" evidence="1">
    <location>
        <begin position="968"/>
        <end position="988"/>
    </location>
</feature>
<dbReference type="PANTHER" id="PTHR10829">
    <property type="entry name" value="CORTACTIN AND DREBRIN"/>
    <property type="match status" value="1"/>
</dbReference>
<dbReference type="GeneID" id="92093296"/>
<name>A0ABR1UHJ5_9PEZI</name>
<keyword evidence="3" id="KW-1185">Reference proteome</keyword>
<feature type="compositionally biased region" description="Low complexity" evidence="1">
    <location>
        <begin position="935"/>
        <end position="953"/>
    </location>
</feature>
<feature type="region of interest" description="Disordered" evidence="1">
    <location>
        <begin position="242"/>
        <end position="282"/>
    </location>
</feature>
<evidence type="ECO:0000313" key="2">
    <source>
        <dbReference type="EMBL" id="KAK8058376.1"/>
    </source>
</evidence>
<dbReference type="Proteomes" id="UP001480595">
    <property type="component" value="Unassembled WGS sequence"/>
</dbReference>
<feature type="region of interest" description="Disordered" evidence="1">
    <location>
        <begin position="685"/>
        <end position="704"/>
    </location>
</feature>
<feature type="region of interest" description="Disordered" evidence="1">
    <location>
        <begin position="198"/>
        <end position="230"/>
    </location>
</feature>
<evidence type="ECO:0000256" key="1">
    <source>
        <dbReference type="SAM" id="MobiDB-lite"/>
    </source>
</evidence>
<organism evidence="2 3">
    <name type="scientific">Apiospora phragmitis</name>
    <dbReference type="NCBI Taxonomy" id="2905665"/>
    <lineage>
        <taxon>Eukaryota</taxon>
        <taxon>Fungi</taxon>
        <taxon>Dikarya</taxon>
        <taxon>Ascomycota</taxon>
        <taxon>Pezizomycotina</taxon>
        <taxon>Sordariomycetes</taxon>
        <taxon>Xylariomycetidae</taxon>
        <taxon>Amphisphaeriales</taxon>
        <taxon>Apiosporaceae</taxon>
        <taxon>Apiospora</taxon>
    </lineage>
</organism>
<feature type="region of interest" description="Disordered" evidence="1">
    <location>
        <begin position="626"/>
        <end position="671"/>
    </location>
</feature>
<proteinExistence type="predicted"/>
<feature type="compositionally biased region" description="Polar residues" evidence="1">
    <location>
        <begin position="850"/>
        <end position="862"/>
    </location>
</feature>
<feature type="compositionally biased region" description="Low complexity" evidence="1">
    <location>
        <begin position="378"/>
        <end position="389"/>
    </location>
</feature>
<protein>
    <submittedName>
        <fullName evidence="2">Uncharacterized protein</fullName>
    </submittedName>
</protein>
<feature type="compositionally biased region" description="Basic residues" evidence="1">
    <location>
        <begin position="47"/>
        <end position="62"/>
    </location>
</feature>
<feature type="compositionally biased region" description="Basic and acidic residues" evidence="1">
    <location>
        <begin position="794"/>
        <end position="805"/>
    </location>
</feature>
<accession>A0ABR1UHJ5</accession>
<dbReference type="EMBL" id="JAQQWL010000009">
    <property type="protein sequence ID" value="KAK8058376.1"/>
    <property type="molecule type" value="Genomic_DNA"/>
</dbReference>
<feature type="region of interest" description="Disordered" evidence="1">
    <location>
        <begin position="896"/>
        <end position="1037"/>
    </location>
</feature>
<feature type="compositionally biased region" description="Low complexity" evidence="1">
    <location>
        <begin position="1023"/>
        <end position="1034"/>
    </location>
</feature>
<feature type="region of interest" description="Disordered" evidence="1">
    <location>
        <begin position="378"/>
        <end position="408"/>
    </location>
</feature>
<dbReference type="RefSeq" id="XP_066713822.1">
    <property type="nucleotide sequence ID" value="XM_066860233.1"/>
</dbReference>
<feature type="compositionally biased region" description="Low complexity" evidence="1">
    <location>
        <begin position="995"/>
        <end position="1009"/>
    </location>
</feature>
<feature type="compositionally biased region" description="Basic and acidic residues" evidence="1">
    <location>
        <begin position="205"/>
        <end position="224"/>
    </location>
</feature>
<feature type="compositionally biased region" description="Acidic residues" evidence="1">
    <location>
        <begin position="550"/>
        <end position="561"/>
    </location>
</feature>
<dbReference type="PANTHER" id="PTHR10829:SF25">
    <property type="entry name" value="DREBRIN-LIKE PROTEIN"/>
    <property type="match status" value="1"/>
</dbReference>
<feature type="region of interest" description="Disordered" evidence="1">
    <location>
        <begin position="536"/>
        <end position="614"/>
    </location>
</feature>